<keyword evidence="2" id="KW-1185">Reference proteome</keyword>
<dbReference type="EMBL" id="LVKK01000024">
    <property type="protein sequence ID" value="OAG41406.1"/>
    <property type="molecule type" value="Genomic_DNA"/>
</dbReference>
<accession>A0A177FC83</accession>
<dbReference type="PANTHER" id="PTHR37540">
    <property type="entry name" value="TRANSCRIPTION FACTOR (ACR-2), PUTATIVE-RELATED-RELATED"/>
    <property type="match status" value="1"/>
</dbReference>
<organism evidence="1 2">
    <name type="scientific">Fonsecaea monophora</name>
    <dbReference type="NCBI Taxonomy" id="254056"/>
    <lineage>
        <taxon>Eukaryota</taxon>
        <taxon>Fungi</taxon>
        <taxon>Dikarya</taxon>
        <taxon>Ascomycota</taxon>
        <taxon>Pezizomycotina</taxon>
        <taxon>Eurotiomycetes</taxon>
        <taxon>Chaetothyriomycetidae</taxon>
        <taxon>Chaetothyriales</taxon>
        <taxon>Herpotrichiellaceae</taxon>
        <taxon>Fonsecaea</taxon>
    </lineage>
</organism>
<name>A0A177FC83_9EURO</name>
<gene>
    <name evidence="1" type="ORF">AYO21_04348</name>
</gene>
<dbReference type="OrthoDB" id="3469225at2759"/>
<reference evidence="1 2" key="1">
    <citation type="submission" date="2016-03" db="EMBL/GenBank/DDBJ databases">
        <title>Draft genome sequence of the Fonsecaea monophora CBS 269.37.</title>
        <authorList>
            <person name="Bombassaro A."/>
            <person name="Vinicius W.A."/>
            <person name="De Hoog S."/>
            <person name="Sun J."/>
            <person name="Souza E.M."/>
            <person name="Raittz R.T."/>
            <person name="Costa F."/>
            <person name="Leao A.C."/>
            <person name="Tadra-Sfeir M.Z."/>
            <person name="Baura V."/>
            <person name="Balsanelli E."/>
            <person name="Pedrosa F.O."/>
            <person name="Moreno L.F."/>
            <person name="Steffens M.B."/>
            <person name="Xi L."/>
            <person name="Bocca A.L."/>
            <person name="Felipe M.S."/>
            <person name="Teixeira M."/>
            <person name="Telles Filho F.Q."/>
            <person name="Azevedo C.M."/>
            <person name="Gomes R."/>
            <person name="Vicente V.A."/>
        </authorList>
    </citation>
    <scope>NUCLEOTIDE SEQUENCE [LARGE SCALE GENOMIC DNA]</scope>
    <source>
        <strain evidence="1 2">CBS 269.37</strain>
    </source>
</reference>
<sequence>MARVGESRKKPPRSITFAVRLPPAEVGNGASEDDAEICSHGAHQDQHCYENVAYSLHPYALFPVETDGRARQLIHFMHSEGDYLYRPFRNEWFAMAVIDRTAFYLSLANAALFFHQMTERKGCEYGDFEESSKYLSLCLNGVAQRLERESHQISDGVITTVLGFLCHDSNVGRWDRYGVHMQGLNNIIQVRGGFQTLNSTIVMFTCWFDILGASVFDRKPLFPVAFGLSSASAQDNVLSPSVTDLLMRIRNSSEGLFDMTTALENTAHLIMFVNNNGGNPLFWKDGATAASRITPVLHFLLSLRRFTDPTSPGHTLRKSVLQEMVRLALLIVVASVKQAFALIADELAGLLQRFSTFVPMASRIDTYFPELSLWAIIMVATLQPDQPDLLHARATLNVMRAMGVKSGKAAVESARSFIWIDKLMEMSVAKVIFEIDNALCCSEADQEDYPRSQHTCW</sequence>
<evidence type="ECO:0000313" key="2">
    <source>
        <dbReference type="Proteomes" id="UP000077002"/>
    </source>
</evidence>
<evidence type="ECO:0000313" key="1">
    <source>
        <dbReference type="EMBL" id="OAG41406.1"/>
    </source>
</evidence>
<dbReference type="Pfam" id="PF11951">
    <property type="entry name" value="Fungal_trans_2"/>
    <property type="match status" value="1"/>
</dbReference>
<dbReference type="AlphaFoldDB" id="A0A177FC83"/>
<protein>
    <recommendedName>
        <fullName evidence="3">Transcription factor domain-containing protein</fullName>
    </recommendedName>
</protein>
<dbReference type="PANTHER" id="PTHR37540:SF5">
    <property type="entry name" value="TRANSCRIPTION FACTOR DOMAIN-CONTAINING PROTEIN"/>
    <property type="match status" value="1"/>
</dbReference>
<proteinExistence type="predicted"/>
<dbReference type="GeneID" id="34599518"/>
<dbReference type="InterPro" id="IPR021858">
    <property type="entry name" value="Fun_TF"/>
</dbReference>
<evidence type="ECO:0008006" key="3">
    <source>
        <dbReference type="Google" id="ProtNLM"/>
    </source>
</evidence>
<comment type="caution">
    <text evidence="1">The sequence shown here is derived from an EMBL/GenBank/DDBJ whole genome shotgun (WGS) entry which is preliminary data.</text>
</comment>
<dbReference type="Proteomes" id="UP000077002">
    <property type="component" value="Unassembled WGS sequence"/>
</dbReference>
<dbReference type="RefSeq" id="XP_022513358.1">
    <property type="nucleotide sequence ID" value="XM_022654321.1"/>
</dbReference>